<reference evidence="2" key="1">
    <citation type="journal article" date="2018" name="Genome Announc.">
        <title>Complete genome sequence of a Dickeya fangzhongdai type strain causing bleeding canker of pear tree trunks.</title>
        <authorList>
            <person name="Zhao Y."/>
            <person name="Tian Y."/>
            <person name="Li X."/>
            <person name="Hu B."/>
        </authorList>
    </citation>
    <scope>NUCLEOTIDE SEQUENCE [LARGE SCALE GENOMIC DNA]</scope>
    <source>
        <strain evidence="2">DSM 101947</strain>
    </source>
</reference>
<sequence length="131" mass="14956">MHDVLNEKRSIQTIRDHTSIIATHTFNQHLLQVRTLDNEGMVAPEDFHFIITFKDDVDNADATVKPLAEAVLLGDRVRFIVKPAKQYPELAKAIAGFVEVIEHSIRRFFDTNGRIISTRKANGSAEKWHLH</sequence>
<dbReference type="EMBL" id="CP025003">
    <property type="protein sequence ID" value="ATZ95699.1"/>
    <property type="molecule type" value="Genomic_DNA"/>
</dbReference>
<dbReference type="GeneID" id="66566220"/>
<accession>A0A2K8QQA4</accession>
<dbReference type="KEGG" id="dfn:CVE23_18030"/>
<evidence type="ECO:0000313" key="1">
    <source>
        <dbReference type="EMBL" id="ATZ95699.1"/>
    </source>
</evidence>
<dbReference type="RefSeq" id="WP_049853843.1">
    <property type="nucleotide sequence ID" value="NZ_BMJF01000012.1"/>
</dbReference>
<dbReference type="Proteomes" id="UP000231901">
    <property type="component" value="Chromosome"/>
</dbReference>
<dbReference type="OrthoDB" id="6637016at2"/>
<keyword evidence="2" id="KW-1185">Reference proteome</keyword>
<evidence type="ECO:0000313" key="2">
    <source>
        <dbReference type="Proteomes" id="UP000231901"/>
    </source>
</evidence>
<protein>
    <submittedName>
        <fullName evidence="1">Uncharacterized protein</fullName>
    </submittedName>
</protein>
<dbReference type="AlphaFoldDB" id="A0A2K8QQA4"/>
<name>A0A2K8QQA4_9GAMM</name>
<organism evidence="1 2">
    <name type="scientific">Dickeya fangzhongdai</name>
    <dbReference type="NCBI Taxonomy" id="1778540"/>
    <lineage>
        <taxon>Bacteria</taxon>
        <taxon>Pseudomonadati</taxon>
        <taxon>Pseudomonadota</taxon>
        <taxon>Gammaproteobacteria</taxon>
        <taxon>Enterobacterales</taxon>
        <taxon>Pectobacteriaceae</taxon>
        <taxon>Dickeya</taxon>
    </lineage>
</organism>
<proteinExistence type="predicted"/>
<gene>
    <name evidence="1" type="ORF">CVE23_18030</name>
</gene>